<evidence type="ECO:0000313" key="2">
    <source>
        <dbReference type="EMBL" id="CAK0777147.1"/>
    </source>
</evidence>
<dbReference type="AlphaFoldDB" id="A0AAV1I367"/>
<reference evidence="2 3" key="1">
    <citation type="submission" date="2023-10" db="EMBL/GenBank/DDBJ databases">
        <authorList>
            <person name="Maclean D."/>
            <person name="Macfadyen A."/>
        </authorList>
    </citation>
    <scope>NUCLEOTIDE SEQUENCE [LARGE SCALE GENOMIC DNA]</scope>
</reference>
<sequence length="85" mass="9101">MMQYLTSPIVLAIGAAIVTLLLMKADGKICNEERKNWVCCKNSVLVACLVGATAYFLRSRSSSSLKISMKGGGGLEDVMVGEPNF</sequence>
<gene>
    <name evidence="2" type="ORF">CVIRNUC_004456</name>
</gene>
<keyword evidence="1" id="KW-0812">Transmembrane</keyword>
<evidence type="ECO:0000256" key="1">
    <source>
        <dbReference type="SAM" id="Phobius"/>
    </source>
</evidence>
<organism evidence="2 3">
    <name type="scientific">Coccomyxa viridis</name>
    <dbReference type="NCBI Taxonomy" id="1274662"/>
    <lineage>
        <taxon>Eukaryota</taxon>
        <taxon>Viridiplantae</taxon>
        <taxon>Chlorophyta</taxon>
        <taxon>core chlorophytes</taxon>
        <taxon>Trebouxiophyceae</taxon>
        <taxon>Trebouxiophyceae incertae sedis</taxon>
        <taxon>Coccomyxaceae</taxon>
        <taxon>Coccomyxa</taxon>
    </lineage>
</organism>
<accession>A0AAV1I367</accession>
<dbReference type="Proteomes" id="UP001314263">
    <property type="component" value="Unassembled WGS sequence"/>
</dbReference>
<dbReference type="EMBL" id="CAUYUE010000005">
    <property type="protein sequence ID" value="CAK0777147.1"/>
    <property type="molecule type" value="Genomic_DNA"/>
</dbReference>
<keyword evidence="1" id="KW-1133">Transmembrane helix</keyword>
<keyword evidence="1" id="KW-0472">Membrane</keyword>
<comment type="caution">
    <text evidence="2">The sequence shown here is derived from an EMBL/GenBank/DDBJ whole genome shotgun (WGS) entry which is preliminary data.</text>
</comment>
<evidence type="ECO:0000313" key="3">
    <source>
        <dbReference type="Proteomes" id="UP001314263"/>
    </source>
</evidence>
<protein>
    <submittedName>
        <fullName evidence="2">Uncharacterized protein</fullName>
    </submittedName>
</protein>
<name>A0AAV1I367_9CHLO</name>
<keyword evidence="3" id="KW-1185">Reference proteome</keyword>
<proteinExistence type="predicted"/>
<feature type="transmembrane region" description="Helical" evidence="1">
    <location>
        <begin position="43"/>
        <end position="59"/>
    </location>
</feature>